<sequence length="471" mass="51678">MTPLNTGSQARSALSRRSLVSRAGAGALAGPAALLAACGGPAGGTGGTGDTIAQGKSTREVTIRWSTWGDIANLFNQVAVPNGVKLFAQKFPKIKVEAEPQPTGWAEKNQTEWIAGTGPDLSGHCCQWGPVWARQGLLHNMEPGLKRDVPVRIREDFVDWLLKLFHSPEAGQFALPMYTGVVALYYNKDAFQKRGVAFPDATWDWNKYREAATKLTRAGENVYGRRLITAYDRTMQRLHANGAGWVDPKDDTKPVFDSPKALEALRYEHEAGHKDKSAIREGVADVFPAGAGKTIYQAFAEGAYAMMEEGSWILARMTQESNIPSNVQWDVAPIPRGPAGRVALATNDGWSIWKGSKATDEAWELMKFLMSDEWNEIASRDGGQQSGRKSFQDRWEKLIKEANPKLATTNLAPFKEGITKNEARPIELFRKHVEAAKIVNDTLINASLRDGKQAPDAAAREAADLVRALHK</sequence>
<proteinExistence type="predicted"/>
<protein>
    <recommendedName>
        <fullName evidence="2">ABC transporter, substrate-binding protein (Cluster 1, maltose/g3p/polyamine/iron)</fullName>
    </recommendedName>
</protein>
<dbReference type="InterPro" id="IPR006059">
    <property type="entry name" value="SBP"/>
</dbReference>
<dbReference type="InterPro" id="IPR050490">
    <property type="entry name" value="Bact_solute-bd_prot1"/>
</dbReference>
<dbReference type="InterPro" id="IPR006311">
    <property type="entry name" value="TAT_signal"/>
</dbReference>
<dbReference type="EMBL" id="CADCTC010000142">
    <property type="protein sequence ID" value="CAA9256013.1"/>
    <property type="molecule type" value="Genomic_DNA"/>
</dbReference>
<dbReference type="Pfam" id="PF01547">
    <property type="entry name" value="SBP_bac_1"/>
    <property type="match status" value="1"/>
</dbReference>
<organism evidence="1">
    <name type="scientific">uncultured Chloroflexota bacterium</name>
    <dbReference type="NCBI Taxonomy" id="166587"/>
    <lineage>
        <taxon>Bacteria</taxon>
        <taxon>Bacillati</taxon>
        <taxon>Chloroflexota</taxon>
        <taxon>environmental samples</taxon>
    </lineage>
</organism>
<dbReference type="SUPFAM" id="SSF53850">
    <property type="entry name" value="Periplasmic binding protein-like II"/>
    <property type="match status" value="1"/>
</dbReference>
<dbReference type="Gene3D" id="3.40.190.10">
    <property type="entry name" value="Periplasmic binding protein-like II"/>
    <property type="match status" value="1"/>
</dbReference>
<dbReference type="PANTHER" id="PTHR43649:SF12">
    <property type="entry name" value="DIACETYLCHITOBIOSE BINDING PROTEIN DASA"/>
    <property type="match status" value="1"/>
</dbReference>
<gene>
    <name evidence="1" type="ORF">AVDCRST_MAG77-2332</name>
</gene>
<accession>A0A6J4ILY5</accession>
<evidence type="ECO:0008006" key="2">
    <source>
        <dbReference type="Google" id="ProtNLM"/>
    </source>
</evidence>
<dbReference type="PANTHER" id="PTHR43649">
    <property type="entry name" value="ARABINOSE-BINDING PROTEIN-RELATED"/>
    <property type="match status" value="1"/>
</dbReference>
<dbReference type="AlphaFoldDB" id="A0A6J4ILY5"/>
<evidence type="ECO:0000313" key="1">
    <source>
        <dbReference type="EMBL" id="CAA9256013.1"/>
    </source>
</evidence>
<name>A0A6J4ILY5_9CHLR</name>
<reference evidence="1" key="1">
    <citation type="submission" date="2020-02" db="EMBL/GenBank/DDBJ databases">
        <authorList>
            <person name="Meier V. D."/>
        </authorList>
    </citation>
    <scope>NUCLEOTIDE SEQUENCE</scope>
    <source>
        <strain evidence="1">AVDCRST_MAG77</strain>
    </source>
</reference>
<dbReference type="PROSITE" id="PS51318">
    <property type="entry name" value="TAT"/>
    <property type="match status" value="1"/>
</dbReference>